<organism evidence="1">
    <name type="scientific">Eutreptiella gymnastica</name>
    <dbReference type="NCBI Taxonomy" id="73025"/>
    <lineage>
        <taxon>Eukaryota</taxon>
        <taxon>Discoba</taxon>
        <taxon>Euglenozoa</taxon>
        <taxon>Euglenida</taxon>
        <taxon>Spirocuta</taxon>
        <taxon>Euglenophyceae</taxon>
        <taxon>Eutreptiales</taxon>
        <taxon>Eutreptiaceae</taxon>
        <taxon>Eutreptiella</taxon>
    </lineage>
</organism>
<accession>A0A7S4GJP9</accession>
<proteinExistence type="predicted"/>
<evidence type="ECO:0008006" key="2">
    <source>
        <dbReference type="Google" id="ProtNLM"/>
    </source>
</evidence>
<dbReference type="PANTHER" id="PTHR47457:SF1">
    <property type="entry name" value="BTB DOMAIN-CONTAINING PROTEIN-RELATED"/>
    <property type="match status" value="1"/>
</dbReference>
<gene>
    <name evidence="1" type="ORF">EGYM00163_LOCUS50461</name>
</gene>
<protein>
    <recommendedName>
        <fullName evidence="2">F5/8 type C domain-containing protein</fullName>
    </recommendedName>
</protein>
<dbReference type="InterPro" id="IPR008979">
    <property type="entry name" value="Galactose-bd-like_sf"/>
</dbReference>
<name>A0A7S4GJP9_9EUGL</name>
<evidence type="ECO:0000313" key="1">
    <source>
        <dbReference type="EMBL" id="CAE0839089.1"/>
    </source>
</evidence>
<reference evidence="1" key="1">
    <citation type="submission" date="2021-01" db="EMBL/GenBank/DDBJ databases">
        <authorList>
            <person name="Corre E."/>
            <person name="Pelletier E."/>
            <person name="Niang G."/>
            <person name="Scheremetjew M."/>
            <person name="Finn R."/>
            <person name="Kale V."/>
            <person name="Holt S."/>
            <person name="Cochrane G."/>
            <person name="Meng A."/>
            <person name="Brown T."/>
            <person name="Cohen L."/>
        </authorList>
    </citation>
    <scope>NUCLEOTIDE SEQUENCE</scope>
    <source>
        <strain evidence="1">CCMP1594</strain>
    </source>
</reference>
<dbReference type="PANTHER" id="PTHR47457">
    <property type="entry name" value="OS05G0345500 PROTEIN"/>
    <property type="match status" value="1"/>
</dbReference>
<dbReference type="Gene3D" id="2.60.120.260">
    <property type="entry name" value="Galactose-binding domain-like"/>
    <property type="match status" value="1"/>
</dbReference>
<dbReference type="SUPFAM" id="SSF49785">
    <property type="entry name" value="Galactose-binding domain-like"/>
    <property type="match status" value="1"/>
</dbReference>
<dbReference type="EMBL" id="HBJA01146584">
    <property type="protein sequence ID" value="CAE0839089.1"/>
    <property type="molecule type" value="Transcribed_RNA"/>
</dbReference>
<dbReference type="AlphaFoldDB" id="A0A7S4GJP9"/>
<sequence>MANGAAMTLEEVAQKLMDLTELVGNIAKECNIGHLVDPAKFPELAHLATGAPGALTPAMAAPANSAMPSPSSGNFLEFLHTGDQNGLVYFIATNQGTEPWRNPVTSGLIKVEASSIKKGIPPDVCDNHFDQQVFYTDNIPYSWVCIDFGNYRIKPTYYSMAHRAGPAKVGFFMRNWELHASNDSETWVVVRKHVDDQSLGDRAFRASWQVESLGLQTYRYFRIVIDPDGNSSHTSALVCSCFEIYGEWEFVI</sequence>